<reference evidence="6" key="1">
    <citation type="journal article" date="2019" name="Int. J. Syst. Evol. Microbiol.">
        <title>The Global Catalogue of Microorganisms (GCM) 10K type strain sequencing project: providing services to taxonomists for standard genome sequencing and annotation.</title>
        <authorList>
            <consortium name="The Broad Institute Genomics Platform"/>
            <consortium name="The Broad Institute Genome Sequencing Center for Infectious Disease"/>
            <person name="Wu L."/>
            <person name="Ma J."/>
        </authorList>
    </citation>
    <scope>NUCLEOTIDE SEQUENCE [LARGE SCALE GENOMIC DNA]</scope>
    <source>
        <strain evidence="6">CGMCC 4.7241</strain>
    </source>
</reference>
<dbReference type="PANTHER" id="PTHR10272">
    <property type="entry name" value="PLATELET-ACTIVATING FACTOR ACETYLHYDROLASE"/>
    <property type="match status" value="1"/>
</dbReference>
<evidence type="ECO:0000256" key="1">
    <source>
        <dbReference type="ARBA" id="ARBA00022801"/>
    </source>
</evidence>
<gene>
    <name evidence="5" type="ORF">ACFOUW_01705</name>
</gene>
<sequence length="405" mass="43943">MSLISRRTVSIGIAASLALLGNATTANAARGLRPRLPEPTGPYELGTTEMHLVDTSRTDPWVANRPRELMISVWYPARPSSHEPTAPYAGANVAPQLASQLAGFLGLAGDTLDLAGTTTHAHRGAKALGRHPVLLCSPALGASRTVGTYQAEELASRGYVVVTIDHTYETPVEFPGGRVTGVEAPLWHETFKDREIPVRVADTRFVLDALERIANGGNPDAENRQLPRGLRGALDLRRMGMYGHSLGGFTAAEAMLVDRRIDVGVNLDGSMKYERDDGSYDLSEVVQRGLTRPFLLFGGGTHSHLDDPAWAAFWLNQRAWKLDLNLPTGSHGAFADHQIVLPPLAKANGIPHEVITQALGAIEPARAVTAVGSYLGAYFDQFLRGRPQPMLWRESPRFPEVAFVR</sequence>
<dbReference type="InterPro" id="IPR029058">
    <property type="entry name" value="AB_hydrolase_fold"/>
</dbReference>
<keyword evidence="3" id="KW-0443">Lipid metabolism</keyword>
<evidence type="ECO:0000256" key="3">
    <source>
        <dbReference type="ARBA" id="ARBA00023098"/>
    </source>
</evidence>
<evidence type="ECO:0000256" key="2">
    <source>
        <dbReference type="ARBA" id="ARBA00022963"/>
    </source>
</evidence>
<dbReference type="RefSeq" id="WP_205122078.1">
    <property type="nucleotide sequence ID" value="NZ_JAFBCM010000001.1"/>
</dbReference>
<dbReference type="PANTHER" id="PTHR10272:SF0">
    <property type="entry name" value="PLATELET-ACTIVATING FACTOR ACETYLHYDROLASE"/>
    <property type="match status" value="1"/>
</dbReference>
<feature type="signal peptide" evidence="4">
    <location>
        <begin position="1"/>
        <end position="28"/>
    </location>
</feature>
<feature type="chain" id="PRO_5046477275" evidence="4">
    <location>
        <begin position="29"/>
        <end position="405"/>
    </location>
</feature>
<dbReference type="EMBL" id="JBHRZH010000001">
    <property type="protein sequence ID" value="MFC3759542.1"/>
    <property type="molecule type" value="Genomic_DNA"/>
</dbReference>
<evidence type="ECO:0000256" key="4">
    <source>
        <dbReference type="SAM" id="SignalP"/>
    </source>
</evidence>
<organism evidence="5 6">
    <name type="scientific">Tenggerimyces flavus</name>
    <dbReference type="NCBI Taxonomy" id="1708749"/>
    <lineage>
        <taxon>Bacteria</taxon>
        <taxon>Bacillati</taxon>
        <taxon>Actinomycetota</taxon>
        <taxon>Actinomycetes</taxon>
        <taxon>Propionibacteriales</taxon>
        <taxon>Nocardioidaceae</taxon>
        <taxon>Tenggerimyces</taxon>
    </lineage>
</organism>
<protein>
    <submittedName>
        <fullName evidence="5">Alpha/beta hydrolase family protein</fullName>
    </submittedName>
</protein>
<evidence type="ECO:0000313" key="6">
    <source>
        <dbReference type="Proteomes" id="UP001595699"/>
    </source>
</evidence>
<keyword evidence="2" id="KW-0442">Lipid degradation</keyword>
<comment type="caution">
    <text evidence="5">The sequence shown here is derived from an EMBL/GenBank/DDBJ whole genome shotgun (WGS) entry which is preliminary data.</text>
</comment>
<name>A0ABV7Y372_9ACTN</name>
<dbReference type="Proteomes" id="UP001595699">
    <property type="component" value="Unassembled WGS sequence"/>
</dbReference>
<dbReference type="Gene3D" id="3.40.50.1820">
    <property type="entry name" value="alpha/beta hydrolase"/>
    <property type="match status" value="1"/>
</dbReference>
<keyword evidence="6" id="KW-1185">Reference proteome</keyword>
<proteinExistence type="predicted"/>
<dbReference type="Pfam" id="PF03403">
    <property type="entry name" value="PAF-AH_p_II"/>
    <property type="match status" value="1"/>
</dbReference>
<evidence type="ECO:0000313" key="5">
    <source>
        <dbReference type="EMBL" id="MFC3759542.1"/>
    </source>
</evidence>
<dbReference type="GO" id="GO:0016787">
    <property type="term" value="F:hydrolase activity"/>
    <property type="evidence" value="ECO:0007669"/>
    <property type="project" value="UniProtKB-KW"/>
</dbReference>
<accession>A0ABV7Y372</accession>
<keyword evidence="4" id="KW-0732">Signal</keyword>
<keyword evidence="1 5" id="KW-0378">Hydrolase</keyword>
<dbReference type="SUPFAM" id="SSF53474">
    <property type="entry name" value="alpha/beta-Hydrolases"/>
    <property type="match status" value="1"/>
</dbReference>